<keyword evidence="13" id="KW-0175">Coiled coil</keyword>
<dbReference type="GeneID" id="4620988"/>
<dbReference type="KEGG" id="ago:AGOS_AEL065C"/>
<dbReference type="GO" id="GO:0005524">
    <property type="term" value="F:ATP binding"/>
    <property type="evidence" value="ECO:0007669"/>
    <property type="project" value="InterPro"/>
</dbReference>
<feature type="domain" description="Helicase ATP-binding" evidence="16">
    <location>
        <begin position="275"/>
        <end position="482"/>
    </location>
</feature>
<accession>Q757S7</accession>
<dbReference type="InterPro" id="IPR058951">
    <property type="entry name" value="WHD_Rad26_CSB-like"/>
</dbReference>
<keyword evidence="4" id="KW-0547">Nucleotide-binding</keyword>
<evidence type="ECO:0000313" key="18">
    <source>
        <dbReference type="EMBL" id="AAS52620.2"/>
    </source>
</evidence>
<evidence type="ECO:0000313" key="19">
    <source>
        <dbReference type="Proteomes" id="UP000000591"/>
    </source>
</evidence>
<dbReference type="GO" id="GO:0005509">
    <property type="term" value="F:calcium ion binding"/>
    <property type="evidence" value="ECO:0007669"/>
    <property type="project" value="InterPro"/>
</dbReference>
<evidence type="ECO:0000256" key="2">
    <source>
        <dbReference type="ARBA" id="ARBA00007025"/>
    </source>
</evidence>
<feature type="region of interest" description="Disordered" evidence="14">
    <location>
        <begin position="148"/>
        <end position="242"/>
    </location>
</feature>
<feature type="compositionally biased region" description="Low complexity" evidence="14">
    <location>
        <begin position="188"/>
        <end position="200"/>
    </location>
</feature>
<evidence type="ECO:0000256" key="7">
    <source>
        <dbReference type="ARBA" id="ARBA00022806"/>
    </source>
</evidence>
<evidence type="ECO:0000256" key="5">
    <source>
        <dbReference type="ARBA" id="ARBA00022763"/>
    </source>
</evidence>
<organism evidence="18 19">
    <name type="scientific">Eremothecium gossypii (strain ATCC 10895 / CBS 109.51 / FGSC 9923 / NRRL Y-1056)</name>
    <name type="common">Yeast</name>
    <name type="synonym">Ashbya gossypii</name>
    <dbReference type="NCBI Taxonomy" id="284811"/>
    <lineage>
        <taxon>Eukaryota</taxon>
        <taxon>Fungi</taxon>
        <taxon>Dikarya</taxon>
        <taxon>Ascomycota</taxon>
        <taxon>Saccharomycotina</taxon>
        <taxon>Saccharomycetes</taxon>
        <taxon>Saccharomycetales</taxon>
        <taxon>Saccharomycetaceae</taxon>
        <taxon>Eremothecium</taxon>
    </lineage>
</organism>
<reference evidence="19" key="2">
    <citation type="journal article" date="2013" name="G3 (Bethesda)">
        <title>Genomes of Ashbya fungi isolated from insects reveal four mating-type loci, numerous translocations, lack of transposons, and distinct gene duplications.</title>
        <authorList>
            <person name="Dietrich F.S."/>
            <person name="Voegeli S."/>
            <person name="Kuo S."/>
            <person name="Philippsen P."/>
        </authorList>
    </citation>
    <scope>GENOME REANNOTATION</scope>
    <source>
        <strain evidence="19">ATCC 10895 / CBS 109.51 / FGSC 9923 / NRRL Y-1056</strain>
    </source>
</reference>
<dbReference type="PANTHER" id="PTHR45629:SF7">
    <property type="entry name" value="DNA EXCISION REPAIR PROTEIN ERCC-6-RELATED"/>
    <property type="match status" value="1"/>
</dbReference>
<dbReference type="InterPro" id="IPR038718">
    <property type="entry name" value="SNF2-like_sf"/>
</dbReference>
<comment type="catalytic activity">
    <reaction evidence="12">
        <text>ATP + H2O = ADP + phosphate + H(+)</text>
        <dbReference type="Rhea" id="RHEA:13065"/>
        <dbReference type="ChEBI" id="CHEBI:15377"/>
        <dbReference type="ChEBI" id="CHEBI:15378"/>
        <dbReference type="ChEBI" id="CHEBI:30616"/>
        <dbReference type="ChEBI" id="CHEBI:43474"/>
        <dbReference type="ChEBI" id="CHEBI:456216"/>
        <dbReference type="EC" id="3.6.4.12"/>
    </reaction>
</comment>
<dbReference type="FunFam" id="3.40.50.10810:FF:000039">
    <property type="entry name" value="DNA repair protein Rhp26/Rad26"/>
    <property type="match status" value="1"/>
</dbReference>
<feature type="coiled-coil region" evidence="13">
    <location>
        <begin position="37"/>
        <end position="87"/>
    </location>
</feature>
<dbReference type="SUPFAM" id="SSF52540">
    <property type="entry name" value="P-loop containing nucleoside triphosphate hydrolases"/>
    <property type="match status" value="2"/>
</dbReference>
<dbReference type="InParanoid" id="Q757S7"/>
<keyword evidence="5" id="KW-0227">DNA damage</keyword>
<dbReference type="InterPro" id="IPR000330">
    <property type="entry name" value="SNF2_N"/>
</dbReference>
<dbReference type="eggNOG" id="KOG0387">
    <property type="taxonomic scope" value="Eukaryota"/>
</dbReference>
<dbReference type="InterPro" id="IPR014001">
    <property type="entry name" value="Helicase_ATP-bd"/>
</dbReference>
<feature type="domain" description="EF-hand" evidence="15">
    <location>
        <begin position="998"/>
        <end position="1025"/>
    </location>
</feature>
<feature type="compositionally biased region" description="Basic and acidic residues" evidence="14">
    <location>
        <begin position="104"/>
        <end position="116"/>
    </location>
</feature>
<evidence type="ECO:0000256" key="11">
    <source>
        <dbReference type="ARBA" id="ARBA00023242"/>
    </source>
</evidence>
<dbReference type="FunCoup" id="Q757S7">
    <property type="interactions" value="700"/>
</dbReference>
<gene>
    <name evidence="18" type="ORF">AGOS_AEL065C</name>
</gene>
<evidence type="ECO:0000256" key="10">
    <source>
        <dbReference type="ARBA" id="ARBA00023204"/>
    </source>
</evidence>
<dbReference type="HOGENOM" id="CLU_000315_7_0_1"/>
<evidence type="ECO:0000256" key="14">
    <source>
        <dbReference type="SAM" id="MobiDB-lite"/>
    </source>
</evidence>
<dbReference type="GO" id="GO:0006283">
    <property type="term" value="P:transcription-coupled nucleotide-excision repair"/>
    <property type="evidence" value="ECO:0000318"/>
    <property type="project" value="GO_Central"/>
</dbReference>
<dbReference type="InterPro" id="IPR050496">
    <property type="entry name" value="SNF2_RAD54_helicase_repair"/>
</dbReference>
<dbReference type="STRING" id="284811.Q757S7"/>
<dbReference type="PROSITE" id="PS50222">
    <property type="entry name" value="EF_HAND_2"/>
    <property type="match status" value="1"/>
</dbReference>
<feature type="region of interest" description="Disordered" evidence="14">
    <location>
        <begin position="104"/>
        <end position="135"/>
    </location>
</feature>
<keyword evidence="7" id="KW-0347">Helicase</keyword>
<dbReference type="AlphaFoldDB" id="Q757S7"/>
<sequence>MSADDELGELGLEVVPHSELEQQIESNAQTLLDQKQYKLEQDRLERYEEKLKVLRQQQSSLGRKLRAATRISVRKKLQEQLDRLEAEDLPPVLQDIRDIKRRLREIGQDQKTDEPRSGGVRQAGESEKDYLVRTGRLTAFGNRTEFTLADDSTRADNRQASHGEEDGADATPESVPFPYTDEEDNSDSDSSGASAEGTADAAEDDGNELHYQRRLSGWLEQRKRSRGHDPHPGIPEWEKPHPTLPDAKLYDDFKIPADIFDKLFSYQKTCVQWLYELHQQNCGGIVGDEMGLGKTIQIVSFLASLHHSGKLKGPVLVVCPATVMKQWCSEFQTWWPPFRAVILHSIGAGMITRKKMTEEQLEELLMRDESNEFSYEQYANLGRTKKQLEARRGIESLVQKVVDDGHILITTYLGLQIHSDLLLHVNWDYAVLDEGHKIRNPDAGISLTCKRLRTPHRIILSGTPIQNNLTELWSLFDFIFPGKLGTLPVFQQQFANPINAGGYANATNIQVQTGYKCAVALRDLISPYLLRRVKNDVAKDLPKKNEFVLFCKMTQFQKEKYLQFLNSEDMIKIKNGRRQVLYGIDILRKICNHPDLLERDFRKHEPSFGDPRRSGKMTVIKQLLLTWKKQGHKALLFTQSRQMLDILEAYISHKDPELAGLQYLRMDGTTNIAHRQALVDRFNNGPYHLFLLTTRVGGLGVNLTGANRIIIFDPDWNPSTDLQARERAWRIGQKRDVTIYLLMVAGSIEEKIYHRQIFKQFLTNKVLSDPKQKRFFKMNELHDLFSFGPGAASDSFASEIEQQTASLRRQPAAHGTDDYDSVQRFEGVSKLEGFFNAKDRADREKDEDARLMDGLLGGGSLATAVHHDSVVQAHATPSDDIIAREAALVARNALAALRKSRALTKNYDVSTPTWTGKFGQAGRVKKKRRQPATSSAAIITALGNPPPATTPASTMSEEHARSLAQMRDFLQAQPGYFSTSVALIEHTGLKILTKQDLTQTRALLRTIATFDKTRSGWILKEEFRD</sequence>
<dbReference type="GO" id="GO:0140658">
    <property type="term" value="F:ATP-dependent chromatin remodeler activity"/>
    <property type="evidence" value="ECO:0000318"/>
    <property type="project" value="GO_Central"/>
</dbReference>
<dbReference type="Pfam" id="PF00271">
    <property type="entry name" value="Helicase_C"/>
    <property type="match status" value="1"/>
</dbReference>
<dbReference type="OMA" id="PTWTGQF"/>
<feature type="domain" description="Helicase C-terminal" evidence="17">
    <location>
        <begin position="619"/>
        <end position="782"/>
    </location>
</feature>
<evidence type="ECO:0000256" key="4">
    <source>
        <dbReference type="ARBA" id="ARBA00022741"/>
    </source>
</evidence>
<dbReference type="SMART" id="SM00487">
    <property type="entry name" value="DEXDc"/>
    <property type="match status" value="1"/>
</dbReference>
<evidence type="ECO:0000259" key="16">
    <source>
        <dbReference type="PROSITE" id="PS51192"/>
    </source>
</evidence>
<dbReference type="InterPro" id="IPR027417">
    <property type="entry name" value="P-loop_NTPase"/>
</dbReference>
<name>Q757S7_EREGS</name>
<dbReference type="EC" id="3.6.4.12" evidence="3"/>
<dbReference type="EMBL" id="AE016818">
    <property type="protein sequence ID" value="AAS52620.2"/>
    <property type="molecule type" value="Genomic_DNA"/>
</dbReference>
<dbReference type="GO" id="GO:0005634">
    <property type="term" value="C:nucleus"/>
    <property type="evidence" value="ECO:0000318"/>
    <property type="project" value="GO_Central"/>
</dbReference>
<dbReference type="CDD" id="cd18000">
    <property type="entry name" value="DEXHc_ERCC6"/>
    <property type="match status" value="1"/>
</dbReference>
<protein>
    <recommendedName>
        <fullName evidence="3">DNA helicase</fullName>
        <ecNumber evidence="3">3.6.4.12</ecNumber>
    </recommendedName>
</protein>
<dbReference type="InterPro" id="IPR002048">
    <property type="entry name" value="EF_hand_dom"/>
</dbReference>
<evidence type="ECO:0000256" key="12">
    <source>
        <dbReference type="ARBA" id="ARBA00047995"/>
    </source>
</evidence>
<keyword evidence="10" id="KW-0234">DNA repair</keyword>
<dbReference type="PROSITE" id="PS51192">
    <property type="entry name" value="HELICASE_ATP_BIND_1"/>
    <property type="match status" value="1"/>
</dbReference>
<evidence type="ECO:0000256" key="1">
    <source>
        <dbReference type="ARBA" id="ARBA00004123"/>
    </source>
</evidence>
<dbReference type="CDD" id="cd18793">
    <property type="entry name" value="SF2_C_SNF"/>
    <property type="match status" value="1"/>
</dbReference>
<dbReference type="Proteomes" id="UP000000591">
    <property type="component" value="Chromosome V"/>
</dbReference>
<dbReference type="GO" id="GO:0016787">
    <property type="term" value="F:hydrolase activity"/>
    <property type="evidence" value="ECO:0007669"/>
    <property type="project" value="UniProtKB-KW"/>
</dbReference>
<dbReference type="OrthoDB" id="413460at2759"/>
<dbReference type="Gene3D" id="3.40.50.300">
    <property type="entry name" value="P-loop containing nucleotide triphosphate hydrolases"/>
    <property type="match status" value="1"/>
</dbReference>
<dbReference type="GO" id="GO:0003678">
    <property type="term" value="F:DNA helicase activity"/>
    <property type="evidence" value="ECO:0007669"/>
    <property type="project" value="UniProtKB-EC"/>
</dbReference>
<comment type="subcellular location">
    <subcellularLocation>
        <location evidence="1">Nucleus</location>
    </subcellularLocation>
</comment>
<dbReference type="InterPro" id="IPR001650">
    <property type="entry name" value="Helicase_C-like"/>
</dbReference>
<feature type="compositionally biased region" description="Basic and acidic residues" evidence="14">
    <location>
        <begin position="151"/>
        <end position="165"/>
    </location>
</feature>
<dbReference type="CDD" id="cd22254">
    <property type="entry name" value="CSB_WHD"/>
    <property type="match status" value="1"/>
</dbReference>
<keyword evidence="19" id="KW-1185">Reference proteome</keyword>
<keyword evidence="9" id="KW-0238">DNA-binding</keyword>
<evidence type="ECO:0000259" key="15">
    <source>
        <dbReference type="PROSITE" id="PS50222"/>
    </source>
</evidence>
<dbReference type="PANTHER" id="PTHR45629">
    <property type="entry name" value="SNF2/RAD54 FAMILY MEMBER"/>
    <property type="match status" value="1"/>
</dbReference>
<dbReference type="SMART" id="SM00490">
    <property type="entry name" value="HELICc"/>
    <property type="match status" value="1"/>
</dbReference>
<evidence type="ECO:0000259" key="17">
    <source>
        <dbReference type="PROSITE" id="PS51194"/>
    </source>
</evidence>
<dbReference type="Pfam" id="PF25875">
    <property type="entry name" value="WHD_Rad26_CSB"/>
    <property type="match status" value="1"/>
</dbReference>
<evidence type="ECO:0000256" key="9">
    <source>
        <dbReference type="ARBA" id="ARBA00023125"/>
    </source>
</evidence>
<dbReference type="Pfam" id="PF00176">
    <property type="entry name" value="SNF2-rel_dom"/>
    <property type="match status" value="1"/>
</dbReference>
<dbReference type="Gene3D" id="3.40.50.10810">
    <property type="entry name" value="Tandem AAA-ATPase domain"/>
    <property type="match status" value="1"/>
</dbReference>
<evidence type="ECO:0000256" key="3">
    <source>
        <dbReference type="ARBA" id="ARBA00012551"/>
    </source>
</evidence>
<reference evidence="18 19" key="1">
    <citation type="journal article" date="2004" name="Science">
        <title>The Ashbya gossypii genome as a tool for mapping the ancient Saccharomyces cerevisiae genome.</title>
        <authorList>
            <person name="Dietrich F.S."/>
            <person name="Voegeli S."/>
            <person name="Brachat S."/>
            <person name="Lerch A."/>
            <person name="Gates K."/>
            <person name="Steiner S."/>
            <person name="Mohr C."/>
            <person name="Pohlmann R."/>
            <person name="Luedi P."/>
            <person name="Choi S."/>
            <person name="Wing R.A."/>
            <person name="Flavier A."/>
            <person name="Gaffney T.D."/>
            <person name="Philippsen P."/>
        </authorList>
    </citation>
    <scope>NUCLEOTIDE SEQUENCE [LARGE SCALE GENOMIC DNA]</scope>
    <source>
        <strain evidence="19">ATCC 10895 / CBS 109.51 / FGSC 9923 / NRRL Y-1056</strain>
    </source>
</reference>
<evidence type="ECO:0000256" key="8">
    <source>
        <dbReference type="ARBA" id="ARBA00022840"/>
    </source>
</evidence>
<keyword evidence="11" id="KW-0539">Nucleus</keyword>
<comment type="similarity">
    <text evidence="2">Belongs to the SNF2/RAD54 helicase family.</text>
</comment>
<keyword evidence="8" id="KW-0067">ATP-binding</keyword>
<feature type="compositionally biased region" description="Basic and acidic residues" evidence="14">
    <location>
        <begin position="227"/>
        <end position="241"/>
    </location>
</feature>
<evidence type="ECO:0000256" key="13">
    <source>
        <dbReference type="SAM" id="Coils"/>
    </source>
</evidence>
<dbReference type="RefSeq" id="NP_984796.2">
    <property type="nucleotide sequence ID" value="NM_210150.2"/>
</dbReference>
<keyword evidence="6" id="KW-0378">Hydrolase</keyword>
<dbReference type="PROSITE" id="PS51194">
    <property type="entry name" value="HELICASE_CTER"/>
    <property type="match status" value="1"/>
</dbReference>
<evidence type="ECO:0000256" key="6">
    <source>
        <dbReference type="ARBA" id="ARBA00022801"/>
    </source>
</evidence>
<proteinExistence type="inferred from homology"/>
<dbReference type="InterPro" id="IPR049730">
    <property type="entry name" value="SNF2/RAD54-like_C"/>
</dbReference>